<gene>
    <name evidence="2" type="ORF">Poly41_05900</name>
</gene>
<dbReference type="Gene3D" id="3.40.50.1820">
    <property type="entry name" value="alpha/beta hydrolase"/>
    <property type="match status" value="1"/>
</dbReference>
<dbReference type="SUPFAM" id="SSF53474">
    <property type="entry name" value="alpha/beta-Hydrolases"/>
    <property type="match status" value="1"/>
</dbReference>
<dbReference type="EMBL" id="SJPV01000001">
    <property type="protein sequence ID" value="TWU42294.1"/>
    <property type="molecule type" value="Genomic_DNA"/>
</dbReference>
<dbReference type="Proteomes" id="UP000319143">
    <property type="component" value="Unassembled WGS sequence"/>
</dbReference>
<accession>A0A5C6E1E0</accession>
<feature type="signal peptide" evidence="1">
    <location>
        <begin position="1"/>
        <end position="25"/>
    </location>
</feature>
<evidence type="ECO:0000313" key="2">
    <source>
        <dbReference type="EMBL" id="TWU42294.1"/>
    </source>
</evidence>
<evidence type="ECO:0000256" key="1">
    <source>
        <dbReference type="SAM" id="SignalP"/>
    </source>
</evidence>
<protein>
    <submittedName>
        <fullName evidence="2">PhoPQ-activated pathogenicity-related protein</fullName>
    </submittedName>
</protein>
<evidence type="ECO:0000313" key="3">
    <source>
        <dbReference type="Proteomes" id="UP000319143"/>
    </source>
</evidence>
<dbReference type="PIRSF" id="PIRSF014728">
    <property type="entry name" value="PqaA"/>
    <property type="match status" value="1"/>
</dbReference>
<dbReference type="PANTHER" id="PTHR31497">
    <property type="entry name" value="AUTOCRINE PROLIFERATION REPRESSOR PROTEIN A"/>
    <property type="match status" value="1"/>
</dbReference>
<organism evidence="2 3">
    <name type="scientific">Novipirellula artificiosorum</name>
    <dbReference type="NCBI Taxonomy" id="2528016"/>
    <lineage>
        <taxon>Bacteria</taxon>
        <taxon>Pseudomonadati</taxon>
        <taxon>Planctomycetota</taxon>
        <taxon>Planctomycetia</taxon>
        <taxon>Pirellulales</taxon>
        <taxon>Pirellulaceae</taxon>
        <taxon>Novipirellula</taxon>
    </lineage>
</organism>
<comment type="caution">
    <text evidence="2">The sequence shown here is derived from an EMBL/GenBank/DDBJ whole genome shotgun (WGS) entry which is preliminary data.</text>
</comment>
<dbReference type="InterPro" id="IPR009199">
    <property type="entry name" value="PhoPQ-act_pathogen-rel_PqaA"/>
</dbReference>
<name>A0A5C6E1E0_9BACT</name>
<dbReference type="InterPro" id="IPR029058">
    <property type="entry name" value="AB_hydrolase_fold"/>
</dbReference>
<keyword evidence="3" id="KW-1185">Reference proteome</keyword>
<proteinExistence type="predicted"/>
<dbReference type="PANTHER" id="PTHR31497:SF0">
    <property type="entry name" value="AUTOCRINE PROLIFERATION REPRESSOR PROTEIN A"/>
    <property type="match status" value="1"/>
</dbReference>
<feature type="chain" id="PRO_5023097032" evidence="1">
    <location>
        <begin position="26"/>
        <end position="491"/>
    </location>
</feature>
<dbReference type="Pfam" id="PF10142">
    <property type="entry name" value="PhoPQ_related"/>
    <property type="match status" value="1"/>
</dbReference>
<reference evidence="2 3" key="1">
    <citation type="submission" date="2019-02" db="EMBL/GenBank/DDBJ databases">
        <title>Deep-cultivation of Planctomycetes and their phenomic and genomic characterization uncovers novel biology.</title>
        <authorList>
            <person name="Wiegand S."/>
            <person name="Jogler M."/>
            <person name="Boedeker C."/>
            <person name="Pinto D."/>
            <person name="Vollmers J."/>
            <person name="Rivas-Marin E."/>
            <person name="Kohn T."/>
            <person name="Peeters S.H."/>
            <person name="Heuer A."/>
            <person name="Rast P."/>
            <person name="Oberbeckmann S."/>
            <person name="Bunk B."/>
            <person name="Jeske O."/>
            <person name="Meyerdierks A."/>
            <person name="Storesund J.E."/>
            <person name="Kallscheuer N."/>
            <person name="Luecker S."/>
            <person name="Lage O.M."/>
            <person name="Pohl T."/>
            <person name="Merkel B.J."/>
            <person name="Hornburger P."/>
            <person name="Mueller R.-W."/>
            <person name="Bruemmer F."/>
            <person name="Labrenz M."/>
            <person name="Spormann A.M."/>
            <person name="Op Den Camp H."/>
            <person name="Overmann J."/>
            <person name="Amann R."/>
            <person name="Jetten M.S.M."/>
            <person name="Mascher T."/>
            <person name="Medema M.H."/>
            <person name="Devos D.P."/>
            <person name="Kaster A.-K."/>
            <person name="Ovreas L."/>
            <person name="Rohde M."/>
            <person name="Galperin M.Y."/>
            <person name="Jogler C."/>
        </authorList>
    </citation>
    <scope>NUCLEOTIDE SEQUENCE [LARGE SCALE GENOMIC DNA]</scope>
    <source>
        <strain evidence="2 3">Poly41</strain>
    </source>
</reference>
<sequence precursor="true">MKILSTTNVLRSVICLLAAVSTCPAQDTSVGILPLRVESTPINDGPTALDEYVAAPDDTYQWQLVASKRVDGFRYHVIDLKSQTWLTPAEVDRPVWQHWLTLIIPDAATSETAMMMIDGGSNGKAAPEKWNPLAAQVALATRSIVATVSMIPNQPLEFSGDGQRRYEDDLIGYTWDKYMKTDDARWPARLPMTKAVVRAMDTVEAFTAQDNIDGPAVTSFVVTGASKRGWTTWTTAAVDDRVKAIAPIVIDVLNVSKSMDHHFAAYGFWAPAIGNYVQHKITDRFFDPQCKALLQLVDPFAYRDRLTMPKLILNAAGDQFFLPDSSQCYFDELLGEKHLCYVPNGDHSLGGTNALESLIAFHYAILNEIDRPDLAWESLNASSTRIEPTMKPSQVTLWQATNPNARDFRVETIGRSYLASEIQPSADGSYLAEVEVPEQGFTAFLVQFEFDIGAPTPLRLTTPVRVIPDTLPFADHLERRARVDQPRQTDS</sequence>
<dbReference type="AlphaFoldDB" id="A0A5C6E1E0"/>
<dbReference type="RefSeq" id="WP_197231021.1">
    <property type="nucleotide sequence ID" value="NZ_SJPV01000001.1"/>
</dbReference>
<keyword evidence="1" id="KW-0732">Signal</keyword>